<feature type="transmembrane region" description="Helical" evidence="1">
    <location>
        <begin position="85"/>
        <end position="108"/>
    </location>
</feature>
<feature type="transmembrane region" description="Helical" evidence="1">
    <location>
        <begin position="12"/>
        <end position="37"/>
    </location>
</feature>
<organism evidence="2 3">
    <name type="scientific">Metarhizium robertsii</name>
    <dbReference type="NCBI Taxonomy" id="568076"/>
    <lineage>
        <taxon>Eukaryota</taxon>
        <taxon>Fungi</taxon>
        <taxon>Dikarya</taxon>
        <taxon>Ascomycota</taxon>
        <taxon>Pezizomycotina</taxon>
        <taxon>Sordariomycetes</taxon>
        <taxon>Hypocreomycetidae</taxon>
        <taxon>Hypocreales</taxon>
        <taxon>Clavicipitaceae</taxon>
        <taxon>Metarhizium</taxon>
    </lineage>
</organism>
<name>A0A014MVH1_9HYPO</name>
<feature type="transmembrane region" description="Helical" evidence="1">
    <location>
        <begin position="202"/>
        <end position="232"/>
    </location>
</feature>
<keyword evidence="1" id="KW-0472">Membrane</keyword>
<evidence type="ECO:0000313" key="2">
    <source>
        <dbReference type="EMBL" id="EXU95160.1"/>
    </source>
</evidence>
<sequence length="322" mass="35664">MFNLFEMVNAGVAGAGILLSFIITAGLSIALSASVILGDSRTRISAIQRKLLNDYSDSQIHTTRNRHTGYDKGVGLAQMNTLVPYHFFLIWMLSLLPMATHNATILALVHDYRCDWVLRWVRQILMFVNLMLSSVSGIFVLQSMSKGLGDKTLPIACAWWTVSSIPPSSEGLSYAGTISVIIGNCVVFGLATWYLHSRRQRLIGAVQTVGVLLMTAVAIGAAVRTCLLSQAFRSPSVILSDEGEKQWSFGQVLSILVLFYHLLSLIEINISWGNSKQHKNRRPGSTDSRSTETIRPSFQFLVEVWPLFMTLPKRACNVVRGE</sequence>
<keyword evidence="1" id="KW-1133">Transmembrane helix</keyword>
<accession>A0A014MVH1</accession>
<dbReference type="Proteomes" id="UP000030151">
    <property type="component" value="Unassembled WGS sequence"/>
</dbReference>
<proteinExistence type="predicted"/>
<gene>
    <name evidence="2" type="ORF">X797_011760</name>
</gene>
<feature type="transmembrane region" description="Helical" evidence="1">
    <location>
        <begin position="252"/>
        <end position="272"/>
    </location>
</feature>
<evidence type="ECO:0000313" key="3">
    <source>
        <dbReference type="Proteomes" id="UP000030151"/>
    </source>
</evidence>
<feature type="transmembrane region" description="Helical" evidence="1">
    <location>
        <begin position="172"/>
        <end position="195"/>
    </location>
</feature>
<dbReference type="HOGENOM" id="CLU_076686_0_0_1"/>
<comment type="caution">
    <text evidence="2">The sequence shown here is derived from an EMBL/GenBank/DDBJ whole genome shotgun (WGS) entry which is preliminary data.</text>
</comment>
<reference evidence="2 3" key="1">
    <citation type="submission" date="2014-02" db="EMBL/GenBank/DDBJ databases">
        <title>The genome sequence of the entomopathogenic fungus Metarhizium robertsii ARSEF 2575.</title>
        <authorList>
            <person name="Giuliano Garisto Donzelli B."/>
            <person name="Roe B.A."/>
            <person name="Macmil S.L."/>
            <person name="Krasnoff S.B."/>
            <person name="Gibson D.M."/>
        </authorList>
    </citation>
    <scope>NUCLEOTIDE SEQUENCE [LARGE SCALE GENOMIC DNA]</scope>
    <source>
        <strain evidence="2 3">ARSEF 2575</strain>
    </source>
</reference>
<dbReference type="EMBL" id="JELW01000097">
    <property type="protein sequence ID" value="EXU95160.1"/>
    <property type="molecule type" value="Genomic_DNA"/>
</dbReference>
<protein>
    <submittedName>
        <fullName evidence="2">Uncharacterized protein</fullName>
    </submittedName>
</protein>
<keyword evidence="1" id="KW-0812">Transmembrane</keyword>
<evidence type="ECO:0000256" key="1">
    <source>
        <dbReference type="SAM" id="Phobius"/>
    </source>
</evidence>
<dbReference type="AlphaFoldDB" id="A0A014MVH1"/>
<feature type="transmembrane region" description="Helical" evidence="1">
    <location>
        <begin position="120"/>
        <end position="141"/>
    </location>
</feature>